<keyword evidence="1" id="KW-0175">Coiled coil</keyword>
<sequence>MAKYKKRRRKQRARAKFVLEKNIEAAKPQDSVCSSPWSAGDLPLNASSVPSHLSSLWSLALPSVKNVVKPFTTTALLLYCWCQNTVAQSFKVVKDTIFPSQIYLRELNTFREQLERLETEFSRLQGTLQTNGVAALSSENSLCQKCNKPVLGVPVQTPMGPSPISGPSAPQQQPVSAPPPGAPATSSASTTAAPTKTAPGTSPLQTGQRLQSTSGPSTEKRRADADHSQRSAECKTEEDGQQPENGQGGITSEGTQGVNYSLRFTECYSEA</sequence>
<feature type="coiled-coil region" evidence="1">
    <location>
        <begin position="100"/>
        <end position="127"/>
    </location>
</feature>
<organism evidence="3 4">
    <name type="scientific">Columba livia</name>
    <name type="common">Rock dove</name>
    <dbReference type="NCBI Taxonomy" id="8932"/>
    <lineage>
        <taxon>Eukaryota</taxon>
        <taxon>Metazoa</taxon>
        <taxon>Chordata</taxon>
        <taxon>Craniata</taxon>
        <taxon>Vertebrata</taxon>
        <taxon>Euteleostomi</taxon>
        <taxon>Archelosauria</taxon>
        <taxon>Archosauria</taxon>
        <taxon>Dinosauria</taxon>
        <taxon>Saurischia</taxon>
        <taxon>Theropoda</taxon>
        <taxon>Coelurosauria</taxon>
        <taxon>Aves</taxon>
        <taxon>Neognathae</taxon>
        <taxon>Neoaves</taxon>
        <taxon>Columbimorphae</taxon>
        <taxon>Columbiformes</taxon>
        <taxon>Columbidae</taxon>
        <taxon>Columba</taxon>
    </lineage>
</organism>
<evidence type="ECO:0000313" key="3">
    <source>
        <dbReference type="EMBL" id="PKK22547.1"/>
    </source>
</evidence>
<dbReference type="EMBL" id="AKCR02000061">
    <property type="protein sequence ID" value="PKK22547.1"/>
    <property type="molecule type" value="Genomic_DNA"/>
</dbReference>
<feature type="compositionally biased region" description="Low complexity" evidence="2">
    <location>
        <begin position="165"/>
        <end position="175"/>
    </location>
</feature>
<comment type="caution">
    <text evidence="3">The sequence shown here is derived from an EMBL/GenBank/DDBJ whole genome shotgun (WGS) entry which is preliminary data.</text>
</comment>
<name>A0A2I0LYP1_COLLI</name>
<feature type="compositionally biased region" description="Polar residues" evidence="2">
    <location>
        <begin position="204"/>
        <end position="217"/>
    </location>
</feature>
<dbReference type="AlphaFoldDB" id="A0A2I0LYP1"/>
<evidence type="ECO:0000256" key="1">
    <source>
        <dbReference type="SAM" id="Coils"/>
    </source>
</evidence>
<accession>A0A2I0LYP1</accession>
<dbReference type="Proteomes" id="UP000053872">
    <property type="component" value="Unassembled WGS sequence"/>
</dbReference>
<reference evidence="3 4" key="1">
    <citation type="journal article" date="2013" name="Science">
        <title>Genomic diversity and evolution of the head crest in the rock pigeon.</title>
        <authorList>
            <person name="Shapiro M.D."/>
            <person name="Kronenberg Z."/>
            <person name="Li C."/>
            <person name="Domyan E.T."/>
            <person name="Pan H."/>
            <person name="Campbell M."/>
            <person name="Tan H."/>
            <person name="Huff C.D."/>
            <person name="Hu H."/>
            <person name="Vickrey A.I."/>
            <person name="Nielsen S.C."/>
            <person name="Stringham S.A."/>
            <person name="Hu H."/>
            <person name="Willerslev E."/>
            <person name="Gilbert M.T."/>
            <person name="Yandell M."/>
            <person name="Zhang G."/>
            <person name="Wang J."/>
        </authorList>
    </citation>
    <scope>NUCLEOTIDE SEQUENCE [LARGE SCALE GENOMIC DNA]</scope>
    <source>
        <tissue evidence="3">Blood</tissue>
    </source>
</reference>
<feature type="compositionally biased region" description="Basic and acidic residues" evidence="2">
    <location>
        <begin position="218"/>
        <end position="238"/>
    </location>
</feature>
<proteinExistence type="predicted"/>
<protein>
    <submittedName>
        <fullName evidence="3">Proline rich 11</fullName>
    </submittedName>
</protein>
<gene>
    <name evidence="3" type="primary">PRR11</name>
    <name evidence="3" type="ORF">A306_00008047</name>
</gene>
<evidence type="ECO:0000313" key="4">
    <source>
        <dbReference type="Proteomes" id="UP000053872"/>
    </source>
</evidence>
<evidence type="ECO:0000256" key="2">
    <source>
        <dbReference type="SAM" id="MobiDB-lite"/>
    </source>
</evidence>
<feature type="region of interest" description="Disordered" evidence="2">
    <location>
        <begin position="154"/>
        <end position="261"/>
    </location>
</feature>
<keyword evidence="4" id="KW-1185">Reference proteome</keyword>
<dbReference type="InParanoid" id="A0A2I0LYP1"/>
<feature type="compositionally biased region" description="Low complexity" evidence="2">
    <location>
        <begin position="183"/>
        <end position="203"/>
    </location>
</feature>